<sequence>MSAGAQAAAAVVPVAVFLAGPVGIARRLLVAKDAKDGGGSFEVVVWRQDDVPLDDTALLRVAEKVLPTVPGWSVG</sequence>
<name>A0A5N8VWD8_9ACTN</name>
<keyword evidence="2" id="KW-1185">Reference proteome</keyword>
<evidence type="ECO:0000313" key="1">
    <source>
        <dbReference type="EMBL" id="MPY39581.1"/>
    </source>
</evidence>
<accession>A0A5N8VWD8</accession>
<dbReference type="EMBL" id="VJZE01000025">
    <property type="protein sequence ID" value="MPY39581.1"/>
    <property type="molecule type" value="Genomic_DNA"/>
</dbReference>
<gene>
    <name evidence="1" type="ORF">FNH04_06515</name>
</gene>
<dbReference type="AlphaFoldDB" id="A0A5N8VWD8"/>
<organism evidence="1 2">
    <name type="scientific">Streptomyces phyllanthi</name>
    <dbReference type="NCBI Taxonomy" id="1803180"/>
    <lineage>
        <taxon>Bacteria</taxon>
        <taxon>Bacillati</taxon>
        <taxon>Actinomycetota</taxon>
        <taxon>Actinomycetes</taxon>
        <taxon>Kitasatosporales</taxon>
        <taxon>Streptomycetaceae</taxon>
        <taxon>Streptomyces</taxon>
    </lineage>
</organism>
<protein>
    <submittedName>
        <fullName evidence="1">Uncharacterized protein</fullName>
    </submittedName>
</protein>
<comment type="caution">
    <text evidence="1">The sequence shown here is derived from an EMBL/GenBank/DDBJ whole genome shotgun (WGS) entry which is preliminary data.</text>
</comment>
<dbReference type="OrthoDB" id="3872863at2"/>
<dbReference type="RefSeq" id="WP_152781208.1">
    <property type="nucleotide sequence ID" value="NZ_JBHUMN010000015.1"/>
</dbReference>
<reference evidence="1 2" key="1">
    <citation type="submission" date="2019-07" db="EMBL/GenBank/DDBJ databases">
        <title>New species of Amycolatopsis and Streptomyces.</title>
        <authorList>
            <person name="Duangmal K."/>
            <person name="Teo W.F.A."/>
            <person name="Lipun K."/>
        </authorList>
    </citation>
    <scope>NUCLEOTIDE SEQUENCE [LARGE SCALE GENOMIC DNA]</scope>
    <source>
        <strain evidence="1 2">TISTR 2346</strain>
    </source>
</reference>
<evidence type="ECO:0000313" key="2">
    <source>
        <dbReference type="Proteomes" id="UP000326979"/>
    </source>
</evidence>
<dbReference type="Proteomes" id="UP000326979">
    <property type="component" value="Unassembled WGS sequence"/>
</dbReference>
<proteinExistence type="predicted"/>